<reference evidence="2 3" key="1">
    <citation type="submission" date="2019-07" db="EMBL/GenBank/DDBJ databases">
        <title>Whole genome shotgun sequence of Deinococcus cellulosilyticus NBRC 106333.</title>
        <authorList>
            <person name="Hosoyama A."/>
            <person name="Uohara A."/>
            <person name="Ohji S."/>
            <person name="Ichikawa N."/>
        </authorList>
    </citation>
    <scope>NUCLEOTIDE SEQUENCE [LARGE SCALE GENOMIC DNA]</scope>
    <source>
        <strain evidence="2 3">NBRC 106333</strain>
    </source>
</reference>
<dbReference type="AlphaFoldDB" id="A0A511N2C1"/>
<dbReference type="Pfam" id="PF16241">
    <property type="entry name" value="DUF4900"/>
    <property type="match status" value="1"/>
</dbReference>
<name>A0A511N2C1_DEIC1</name>
<evidence type="ECO:0000256" key="1">
    <source>
        <dbReference type="SAM" id="MobiDB-lite"/>
    </source>
</evidence>
<comment type="caution">
    <text evidence="2">The sequence shown here is derived from an EMBL/GenBank/DDBJ whole genome shotgun (WGS) entry which is preliminary data.</text>
</comment>
<evidence type="ECO:0000313" key="2">
    <source>
        <dbReference type="EMBL" id="GEM47002.1"/>
    </source>
</evidence>
<dbReference type="Proteomes" id="UP000321306">
    <property type="component" value="Unassembled WGS sequence"/>
</dbReference>
<evidence type="ECO:0008006" key="4">
    <source>
        <dbReference type="Google" id="ProtNLM"/>
    </source>
</evidence>
<protein>
    <recommendedName>
        <fullName evidence="4">DUF4900 domain-containing protein</fullName>
    </recommendedName>
</protein>
<evidence type="ECO:0000313" key="3">
    <source>
        <dbReference type="Proteomes" id="UP000321306"/>
    </source>
</evidence>
<proteinExistence type="predicted"/>
<feature type="region of interest" description="Disordered" evidence="1">
    <location>
        <begin position="405"/>
        <end position="425"/>
    </location>
</feature>
<dbReference type="EMBL" id="BJXB01000011">
    <property type="protein sequence ID" value="GEM47002.1"/>
    <property type="molecule type" value="Genomic_DNA"/>
</dbReference>
<keyword evidence="3" id="KW-1185">Reference proteome</keyword>
<accession>A0A511N2C1</accession>
<sequence length="584" mass="61789">MNNNKQGFVLVSTLAILTVIVLLGMLSVANTTSEYQQSASQTRMANARAVSEAGQAEAQFFMVNDGLTKVNDAMKTYLTAFAASSKNAATDPIIDSSNYNAIITSLNGNSAFTRSGTINGNSYATKIKFSNMRADSGSFSSAGQDYWMEYVIETTGNDKQFKRNVITSGNMLVRLGRTYLNQFVLLADDGGSTGGNYYATGMNYDGPVHVNKNWRFAGSPQFKYGATTNAATVEMWNCTTKKWTAVSTQSHSCTSPDWGGRGMKYQEPKVDLPKNSFSQQRAALGLDPNTSTVPTQSQICTALGSAAPTGCNSSLGNGVYVPNNGSALTGGIYIQGNAKQVQMSVNAGKQVYTIKDANDKITTITVDYTANTTTIQPPTGSAQTLTGIPNGQLYANGQIVDLRGPARTGALPSPAPENSTPSVIPPAVASKSQLNIAAANDVIIQGDLVYETDPRTDSSAKNVMGIISGTGSVRIGTSAPNDIYIHAAILAGNTGKGFAVDDYNKNAPRGSIHLLGSIAEQSDPPRGVGSIGSDGVVNIVNGYGDGFKFDMRFMNGGTVPPFYPATTAFAARANWPEQQSWRED</sequence>
<dbReference type="RefSeq" id="WP_186816013.1">
    <property type="nucleotide sequence ID" value="NZ_BJXB01000011.1"/>
</dbReference>
<dbReference type="InterPro" id="IPR032601">
    <property type="entry name" value="DUF4900"/>
</dbReference>
<organism evidence="2 3">
    <name type="scientific">Deinococcus cellulosilyticus (strain DSM 18568 / NBRC 106333 / KACC 11606 / 5516J-15)</name>
    <dbReference type="NCBI Taxonomy" id="1223518"/>
    <lineage>
        <taxon>Bacteria</taxon>
        <taxon>Thermotogati</taxon>
        <taxon>Deinococcota</taxon>
        <taxon>Deinococci</taxon>
        <taxon>Deinococcales</taxon>
        <taxon>Deinococcaceae</taxon>
        <taxon>Deinococcus</taxon>
    </lineage>
</organism>
<gene>
    <name evidence="2" type="ORF">DC3_26370</name>
</gene>